<keyword evidence="6" id="KW-0175">Coiled coil</keyword>
<keyword evidence="3 7" id="KW-0812">Transmembrane</keyword>
<evidence type="ECO:0000256" key="3">
    <source>
        <dbReference type="ARBA" id="ARBA00022692"/>
    </source>
</evidence>
<organism evidence="8 9">
    <name type="scientific">Marchantia polymorpha subsp. ruderalis</name>
    <dbReference type="NCBI Taxonomy" id="1480154"/>
    <lineage>
        <taxon>Eukaryota</taxon>
        <taxon>Viridiplantae</taxon>
        <taxon>Streptophyta</taxon>
        <taxon>Embryophyta</taxon>
        <taxon>Marchantiophyta</taxon>
        <taxon>Marchantiopsida</taxon>
        <taxon>Marchantiidae</taxon>
        <taxon>Marchantiales</taxon>
        <taxon>Marchantiaceae</taxon>
        <taxon>Marchantia</taxon>
    </lineage>
</organism>
<dbReference type="Gene3D" id="1.10.10.1740">
    <property type="entry name" value="Transmembrane protein 14-like"/>
    <property type="match status" value="1"/>
</dbReference>
<gene>
    <name evidence="8" type="ORF">AXG93_2016s1140</name>
</gene>
<protein>
    <submittedName>
        <fullName evidence="8">Uncharacterized protein</fullName>
    </submittedName>
</protein>
<feature type="transmembrane region" description="Helical" evidence="7">
    <location>
        <begin position="318"/>
        <end position="340"/>
    </location>
</feature>
<evidence type="ECO:0000313" key="9">
    <source>
        <dbReference type="Proteomes" id="UP000077202"/>
    </source>
</evidence>
<dbReference type="GO" id="GO:0009706">
    <property type="term" value="C:chloroplast inner membrane"/>
    <property type="evidence" value="ECO:0007669"/>
    <property type="project" value="TreeGrafter"/>
</dbReference>
<dbReference type="PANTHER" id="PTHR12668">
    <property type="entry name" value="TRANSMEMBRANE PROTEIN 14, 15"/>
    <property type="match status" value="1"/>
</dbReference>
<name>A0A176VV83_MARPO</name>
<evidence type="ECO:0000256" key="6">
    <source>
        <dbReference type="SAM" id="Coils"/>
    </source>
</evidence>
<dbReference type="AlphaFoldDB" id="A0A176VV83"/>
<feature type="transmembrane region" description="Helical" evidence="7">
    <location>
        <begin position="265"/>
        <end position="284"/>
    </location>
</feature>
<dbReference type="InterPro" id="IPR044890">
    <property type="entry name" value="TMEM14_sf"/>
</dbReference>
<reference evidence="8" key="1">
    <citation type="submission" date="2016-03" db="EMBL/GenBank/DDBJ databases">
        <title>Mechanisms controlling the formation of the plant cell surface in tip-growing cells are functionally conserved among land plants.</title>
        <authorList>
            <person name="Honkanen S."/>
            <person name="Jones V.A."/>
            <person name="Morieri G."/>
            <person name="Champion C."/>
            <person name="Hetherington A.J."/>
            <person name="Kelly S."/>
            <person name="Saint-Marcoux D."/>
            <person name="Proust H."/>
            <person name="Prescott H."/>
            <person name="Dolan L."/>
        </authorList>
    </citation>
    <scope>NUCLEOTIDE SEQUENCE [LARGE SCALE GENOMIC DNA]</scope>
    <source>
        <tissue evidence="8">Whole gametophyte</tissue>
    </source>
</reference>
<comment type="caution">
    <text evidence="8">The sequence shown here is derived from an EMBL/GenBank/DDBJ whole genome shotgun (WGS) entry which is preliminary data.</text>
</comment>
<comment type="similarity">
    <text evidence="2">Belongs to the TMEM14 family.</text>
</comment>
<dbReference type="GO" id="GO:0015245">
    <property type="term" value="F:fatty acid transmembrane transporter activity"/>
    <property type="evidence" value="ECO:0007669"/>
    <property type="project" value="TreeGrafter"/>
</dbReference>
<keyword evidence="5 7" id="KW-0472">Membrane</keyword>
<proteinExistence type="inferred from homology"/>
<evidence type="ECO:0000256" key="1">
    <source>
        <dbReference type="ARBA" id="ARBA00004370"/>
    </source>
</evidence>
<dbReference type="Proteomes" id="UP000077202">
    <property type="component" value="Unassembled WGS sequence"/>
</dbReference>
<dbReference type="PANTHER" id="PTHR12668:SF43">
    <property type="entry name" value="TRANSMEMBRANE PROTEIN 14 HOMOLOG"/>
    <property type="match status" value="1"/>
</dbReference>
<feature type="coiled-coil region" evidence="6">
    <location>
        <begin position="95"/>
        <end position="163"/>
    </location>
</feature>
<evidence type="ECO:0000256" key="5">
    <source>
        <dbReference type="ARBA" id="ARBA00023136"/>
    </source>
</evidence>
<keyword evidence="4 7" id="KW-1133">Transmembrane helix</keyword>
<sequence length="358" mass="37965">METIAALAAPSSAFVSAVGASSLIGGRSVQQRVSCTFGRVLVSGGRRHARGPVLRRRRDLGAEALSKFGLNASEQRKPLRVAAQSQDSAGNDVKVEEVAQELEKQAEESKAAYNDAVDALKEETLKVQDSAKTAFDPAAEKAIEVLRDTTEKLKEEAEKARALLTATALETAELGKSNLNLLAENAPDGPIKEVAESAVNAHLSEKTKQGAKIHDFCLGIPYGKENYMPVSPEYTPWLEDWYGGMLVAGGLLWFILTGSTAAIRFGVILGGVLLALSVSSLKVWKQGKSSIPYIQGQAAIAAIIFIKDSRKFLATGGFFPPAVSALASGAMLAFYAYVYLAGGNPPKKDKSVNPAPAS</sequence>
<evidence type="ECO:0000256" key="4">
    <source>
        <dbReference type="ARBA" id="ARBA00022989"/>
    </source>
</evidence>
<evidence type="ECO:0000313" key="8">
    <source>
        <dbReference type="EMBL" id="OAE24709.1"/>
    </source>
</evidence>
<dbReference type="EMBL" id="LVLJ01002490">
    <property type="protein sequence ID" value="OAE24709.1"/>
    <property type="molecule type" value="Genomic_DNA"/>
</dbReference>
<dbReference type="InterPro" id="IPR005349">
    <property type="entry name" value="TMEM14"/>
</dbReference>
<dbReference type="Pfam" id="PF03647">
    <property type="entry name" value="Tmemb_14"/>
    <property type="match status" value="1"/>
</dbReference>
<evidence type="ECO:0000256" key="7">
    <source>
        <dbReference type="SAM" id="Phobius"/>
    </source>
</evidence>
<evidence type="ECO:0000256" key="2">
    <source>
        <dbReference type="ARBA" id="ARBA00007590"/>
    </source>
</evidence>
<comment type="subcellular location">
    <subcellularLocation>
        <location evidence="1">Membrane</location>
    </subcellularLocation>
</comment>
<keyword evidence="9" id="KW-1185">Reference proteome</keyword>
<accession>A0A176VV83</accession>
<feature type="transmembrane region" description="Helical" evidence="7">
    <location>
        <begin position="290"/>
        <end position="306"/>
    </location>
</feature>